<dbReference type="InterPro" id="IPR051465">
    <property type="entry name" value="Cell_Envelope_Struct_Comp"/>
</dbReference>
<feature type="signal peptide" evidence="1">
    <location>
        <begin position="1"/>
        <end position="40"/>
    </location>
</feature>
<dbReference type="Proteomes" id="UP001604335">
    <property type="component" value="Unassembled WGS sequence"/>
</dbReference>
<feature type="domain" description="SLH" evidence="2">
    <location>
        <begin position="105"/>
        <end position="164"/>
    </location>
</feature>
<feature type="chain" id="PRO_5045812779" evidence="1">
    <location>
        <begin position="41"/>
        <end position="419"/>
    </location>
</feature>
<evidence type="ECO:0000313" key="4">
    <source>
        <dbReference type="Proteomes" id="UP001604335"/>
    </source>
</evidence>
<evidence type="ECO:0000256" key="1">
    <source>
        <dbReference type="SAM" id="SignalP"/>
    </source>
</evidence>
<gene>
    <name evidence="3" type="ORF">VPK24_13325</name>
</gene>
<dbReference type="InterPro" id="IPR001119">
    <property type="entry name" value="SLH_dom"/>
</dbReference>
<protein>
    <submittedName>
        <fullName evidence="3">S-layer homology domain-containing protein</fullName>
    </submittedName>
</protein>
<evidence type="ECO:0000313" key="3">
    <source>
        <dbReference type="EMBL" id="MFG3818626.1"/>
    </source>
</evidence>
<accession>A0ABW7CFI5</accession>
<name>A0ABW7CFI5_9CYAN</name>
<evidence type="ECO:0000259" key="2">
    <source>
        <dbReference type="PROSITE" id="PS51272"/>
    </source>
</evidence>
<keyword evidence="4" id="KW-1185">Reference proteome</keyword>
<proteinExistence type="predicted"/>
<comment type="caution">
    <text evidence="3">The sequence shown here is derived from an EMBL/GenBank/DDBJ whole genome shotgun (WGS) entry which is preliminary data.</text>
</comment>
<dbReference type="PANTHER" id="PTHR43308">
    <property type="entry name" value="OUTER MEMBRANE PROTEIN ALPHA-RELATED"/>
    <property type="match status" value="1"/>
</dbReference>
<reference evidence="4" key="1">
    <citation type="journal article" date="2024" name="Algal Res.">
        <title>Biochemical, toxicological and genomic investigation of a high-biomass producing Limnothrix strain isolated from Italian shallow drinking water reservoir.</title>
        <authorList>
            <person name="Simonazzi M."/>
            <person name="Shishido T.K."/>
            <person name="Delbaje E."/>
            <person name="Wahlsten M."/>
            <person name="Fewer D.P."/>
            <person name="Sivonen K."/>
            <person name="Pezzolesi L."/>
            <person name="Pistocchi R."/>
        </authorList>
    </citation>
    <scope>NUCLEOTIDE SEQUENCE [LARGE SCALE GENOMIC DNA]</scope>
    <source>
        <strain evidence="4">LRLZ20PSL1</strain>
    </source>
</reference>
<dbReference type="Gene3D" id="2.40.128.260">
    <property type="entry name" value="Type IV secretion system, VirB10/TraB/TrbI"/>
    <property type="match status" value="1"/>
</dbReference>
<dbReference type="Pfam" id="PF00395">
    <property type="entry name" value="SLH"/>
    <property type="match status" value="2"/>
</dbReference>
<sequence>MLNRNRWKAAAALLMTFGMNVTTITPMLVAPLAAPAPAVAQSISFPDVPANHWASDYIRALVSQNILAGFPDGTFRPDAPVTRAEFSAMLRKVYQRGSIRSAINFVDVPSSHWAYDAIRRAYEMGFVSGYPDGIFLPEQNIPREQVLVALANGLNYQAAAPTEQVLGNFADSGAISNFARGPIAAATEKRMVVNYPNVSYLNPGRNATRAEVAAFLYQALTSEGRVAALSSPYIANAQTVATNYRIAAGTSLPVSYMKEKILLMPDETLPVTFNVRNNITTTTGQVLIPAGSQVKGNLQPAGDKATQFVAQEIVMPDGSTRSLKATSSVITTTETVRKGADLGRLLKNTAIGTAAAAAISAVTGDRAIATEELLIGAGGGALLSLIERFLGRNSIDVLVVQPETNLNLTLTDDFVVAAR</sequence>
<organism evidence="3 4">
    <name type="scientific">Limnothrix redekei LRLZ20PSL1</name>
    <dbReference type="NCBI Taxonomy" id="3112953"/>
    <lineage>
        <taxon>Bacteria</taxon>
        <taxon>Bacillati</taxon>
        <taxon>Cyanobacteriota</taxon>
        <taxon>Cyanophyceae</taxon>
        <taxon>Pseudanabaenales</taxon>
        <taxon>Pseudanabaenaceae</taxon>
        <taxon>Limnothrix</taxon>
    </lineage>
</organism>
<dbReference type="PROSITE" id="PS51272">
    <property type="entry name" value="SLH"/>
    <property type="match status" value="3"/>
</dbReference>
<keyword evidence="1" id="KW-0732">Signal</keyword>
<dbReference type="InterPro" id="IPR042217">
    <property type="entry name" value="T4SS_VirB10/TrbI"/>
</dbReference>
<dbReference type="EMBL" id="JAZAQF010000078">
    <property type="protein sequence ID" value="MFG3818626.1"/>
    <property type="molecule type" value="Genomic_DNA"/>
</dbReference>
<dbReference type="PANTHER" id="PTHR43308:SF5">
    <property type="entry name" value="S-LAYER PROTEIN _ PEPTIDOGLYCAN ENDO-BETA-N-ACETYLGLUCOSAMINIDASE"/>
    <property type="match status" value="1"/>
</dbReference>
<dbReference type="RefSeq" id="WP_393014076.1">
    <property type="nucleotide sequence ID" value="NZ_JAZAQF010000078.1"/>
</dbReference>
<feature type="domain" description="SLH" evidence="2">
    <location>
        <begin position="166"/>
        <end position="230"/>
    </location>
</feature>
<feature type="domain" description="SLH" evidence="2">
    <location>
        <begin position="41"/>
        <end position="104"/>
    </location>
</feature>